<reference evidence="1" key="1">
    <citation type="journal article" date="2015" name="Nature">
        <title>Complex archaea that bridge the gap between prokaryotes and eukaryotes.</title>
        <authorList>
            <person name="Spang A."/>
            <person name="Saw J.H."/>
            <person name="Jorgensen S.L."/>
            <person name="Zaremba-Niedzwiedzka K."/>
            <person name="Martijn J."/>
            <person name="Lind A.E."/>
            <person name="van Eijk R."/>
            <person name="Schleper C."/>
            <person name="Guy L."/>
            <person name="Ettema T.J."/>
        </authorList>
    </citation>
    <scope>NUCLEOTIDE SEQUENCE</scope>
</reference>
<gene>
    <name evidence="1" type="ORF">LCGC14_1347540</name>
</gene>
<evidence type="ECO:0000313" key="1">
    <source>
        <dbReference type="EMBL" id="KKM79674.1"/>
    </source>
</evidence>
<dbReference type="EMBL" id="LAZR01008302">
    <property type="protein sequence ID" value="KKM79674.1"/>
    <property type="molecule type" value="Genomic_DNA"/>
</dbReference>
<protein>
    <submittedName>
        <fullName evidence="1">Uncharacterized protein</fullName>
    </submittedName>
</protein>
<sequence>MLRWLWRVLFTGYNCDGCGKYVRRWHGRATPEVTMDYVRLYCPSCTDTRKEVGDGEEA</sequence>
<dbReference type="AlphaFoldDB" id="A0A0F9KBW8"/>
<accession>A0A0F9KBW8</accession>
<organism evidence="1">
    <name type="scientific">marine sediment metagenome</name>
    <dbReference type="NCBI Taxonomy" id="412755"/>
    <lineage>
        <taxon>unclassified sequences</taxon>
        <taxon>metagenomes</taxon>
        <taxon>ecological metagenomes</taxon>
    </lineage>
</organism>
<name>A0A0F9KBW8_9ZZZZ</name>
<proteinExistence type="predicted"/>
<comment type="caution">
    <text evidence="1">The sequence shown here is derived from an EMBL/GenBank/DDBJ whole genome shotgun (WGS) entry which is preliminary data.</text>
</comment>